<dbReference type="Proteomes" id="UP000887574">
    <property type="component" value="Unplaced"/>
</dbReference>
<dbReference type="WBParaSite" id="jg7662">
    <property type="protein sequence ID" value="jg7662"/>
    <property type="gene ID" value="jg7662"/>
</dbReference>
<evidence type="ECO:0000313" key="3">
    <source>
        <dbReference type="WBParaSite" id="jg7662"/>
    </source>
</evidence>
<sequence length="118" mass="13282">MDSLPVQYVTIGETIADIALREKVSASITATSSILLAVLVILCFVFNIMLVATILSSYKLRNTILYLMFCLQALLNLADVILVMFFSLLYTSNGRWCFGETFCKVNAWTQNFILLKHC</sequence>
<keyword evidence="1" id="KW-0472">Membrane</keyword>
<keyword evidence="2" id="KW-1185">Reference proteome</keyword>
<proteinExistence type="predicted"/>
<keyword evidence="1" id="KW-0812">Transmembrane</keyword>
<evidence type="ECO:0000313" key="2">
    <source>
        <dbReference type="Proteomes" id="UP000887574"/>
    </source>
</evidence>
<evidence type="ECO:0000256" key="1">
    <source>
        <dbReference type="SAM" id="Phobius"/>
    </source>
</evidence>
<accession>A0A915ELS3</accession>
<dbReference type="SUPFAM" id="SSF81321">
    <property type="entry name" value="Family A G protein-coupled receptor-like"/>
    <property type="match status" value="1"/>
</dbReference>
<dbReference type="Gene3D" id="1.20.1070.10">
    <property type="entry name" value="Rhodopsin 7-helix transmembrane proteins"/>
    <property type="match status" value="1"/>
</dbReference>
<protein>
    <submittedName>
        <fullName evidence="3">G-protein coupled receptors family 1 profile domain-containing protein</fullName>
    </submittedName>
</protein>
<feature type="transmembrane region" description="Helical" evidence="1">
    <location>
        <begin position="30"/>
        <end position="52"/>
    </location>
</feature>
<name>A0A915ELS3_9BILA</name>
<organism evidence="2 3">
    <name type="scientific">Ditylenchus dipsaci</name>
    <dbReference type="NCBI Taxonomy" id="166011"/>
    <lineage>
        <taxon>Eukaryota</taxon>
        <taxon>Metazoa</taxon>
        <taxon>Ecdysozoa</taxon>
        <taxon>Nematoda</taxon>
        <taxon>Chromadorea</taxon>
        <taxon>Rhabditida</taxon>
        <taxon>Tylenchina</taxon>
        <taxon>Tylenchomorpha</taxon>
        <taxon>Sphaerularioidea</taxon>
        <taxon>Anguinidae</taxon>
        <taxon>Anguininae</taxon>
        <taxon>Ditylenchus</taxon>
    </lineage>
</organism>
<keyword evidence="1" id="KW-1133">Transmembrane helix</keyword>
<feature type="transmembrane region" description="Helical" evidence="1">
    <location>
        <begin position="64"/>
        <end position="90"/>
    </location>
</feature>
<dbReference type="AlphaFoldDB" id="A0A915ELS3"/>
<reference evidence="3" key="1">
    <citation type="submission" date="2022-11" db="UniProtKB">
        <authorList>
            <consortium name="WormBaseParasite"/>
        </authorList>
    </citation>
    <scope>IDENTIFICATION</scope>
</reference>